<gene>
    <name evidence="1" type="ORF">SAMN04488124_3151</name>
</gene>
<dbReference type="STRING" id="555875.SAMN04488124_3151"/>
<organism evidence="1 2">
    <name type="scientific">Halogeometricum limi</name>
    <dbReference type="NCBI Taxonomy" id="555875"/>
    <lineage>
        <taxon>Archaea</taxon>
        <taxon>Methanobacteriati</taxon>
        <taxon>Methanobacteriota</taxon>
        <taxon>Stenosarchaea group</taxon>
        <taxon>Halobacteria</taxon>
        <taxon>Halobacteriales</taxon>
        <taxon>Haloferacaceae</taxon>
        <taxon>Halogeometricum</taxon>
    </lineage>
</organism>
<protein>
    <submittedName>
        <fullName evidence="1">Zn-binding Pro-Ala-Ala-Arg (PAAR) domain-containing protein, incolved in TypeVI secretion</fullName>
    </submittedName>
</protein>
<evidence type="ECO:0000313" key="1">
    <source>
        <dbReference type="EMBL" id="SFR65163.1"/>
    </source>
</evidence>
<keyword evidence="2" id="KW-1185">Reference proteome</keyword>
<sequence length="90" mass="8726">MTDLTAHGTPLTGAGSPNVFIGGLPAWRAVGDVHSCPLASGPAPHVGGPVAVGSTTVFVNGFPAARAGDTIVEAGPPNTISNGEPTVNIG</sequence>
<dbReference type="Pfam" id="PF05488">
    <property type="entry name" value="PAAR_motif"/>
    <property type="match status" value="2"/>
</dbReference>
<dbReference type="EMBL" id="FOYS01000005">
    <property type="protein sequence ID" value="SFR65163.1"/>
    <property type="molecule type" value="Genomic_DNA"/>
</dbReference>
<dbReference type="AlphaFoldDB" id="A0A1I6IEQ3"/>
<dbReference type="Gene3D" id="2.60.200.60">
    <property type="match status" value="1"/>
</dbReference>
<name>A0A1I6IEQ3_9EURY</name>
<dbReference type="InterPro" id="IPR008727">
    <property type="entry name" value="PAAR_motif"/>
</dbReference>
<dbReference type="CDD" id="cd14741">
    <property type="entry name" value="PAAR_5"/>
    <property type="match status" value="1"/>
</dbReference>
<proteinExistence type="predicted"/>
<evidence type="ECO:0000313" key="2">
    <source>
        <dbReference type="Proteomes" id="UP000243250"/>
    </source>
</evidence>
<reference evidence="2" key="1">
    <citation type="submission" date="2016-10" db="EMBL/GenBank/DDBJ databases">
        <authorList>
            <person name="Varghese N."/>
            <person name="Submissions S."/>
        </authorList>
    </citation>
    <scope>NUCLEOTIDE SEQUENCE [LARGE SCALE GENOMIC DNA]</scope>
    <source>
        <strain evidence="2">CGMCC 1.8711</strain>
    </source>
</reference>
<dbReference type="Proteomes" id="UP000243250">
    <property type="component" value="Unassembled WGS sequence"/>
</dbReference>
<accession>A0A1I6IEQ3</accession>